<feature type="chain" id="PRO_5032859315" description="Apple domain-containing protein" evidence="2">
    <location>
        <begin position="23"/>
        <end position="924"/>
    </location>
</feature>
<dbReference type="Proteomes" id="UP000654075">
    <property type="component" value="Unassembled WGS sequence"/>
</dbReference>
<comment type="caution">
    <text evidence="4">The sequence shown here is derived from an EMBL/GenBank/DDBJ whole genome shotgun (WGS) entry which is preliminary data.</text>
</comment>
<evidence type="ECO:0000256" key="1">
    <source>
        <dbReference type="SAM" id="Phobius"/>
    </source>
</evidence>
<sequence>MYLMGAWRYALVLCTLAGQVPAQTEIADDGRNSCGSGFRETRLQEVKRTMDSIASPEACKQACQQETACTMYHFTASGLCQLRQRGVGGLWCRRQDATERAARRVWEQMANPNVEWSAVPDLAGQWCNTGASGYGEKGWATTSDADGLDACQQACEDEDDCVGVSYFTGGPDDMSRVTDTLDKVLRSPCNFAQVLLSYTDSPAACKEGFPNCVNRPADVEKVISATSSSFWEGVLGQKERGGAGSGYCMGECVPKVHLPQCTLCYRVAMPCSTHGDATDCTVLEVEGQPGGTYLRPITACPSRVGGADLCGGWLTKECTAHDGAQCAAGNSHCMCPTDGPKPCARKLMGAKSISLIDMGYKPETASGFPGVHSSENEWAHCVSEEEYCTVRKTFKHASAVSVAFFQAQMLTLRLIPMLTSSIGVAEDIFEKQVCNYLSPSGVAGALSEFESAPAMAMARIFGIFQCYMSLLESVDEDRGREFGVCLVRAVLGLVTYLAMQYSGLGALEQADLLAKLASPSIQESFSKAQDALNQAADAADLIDNETMGDFPTWDAWGIDGALDMVQASAEIVNKLTETFSSLDSMIVETGTLLMGQVLDQTLDLNGWAHSQPSGLDLDHYFCNALNNVTLDEAFNKIRKVIVLVQDGMEEFVGNFTVTREEPIETCTSTPKDSLCGVLGHNYKISAQFRDASMLGCHERSVIKKYQALLDRPEFATIISQHPVCVDSLKDLLCLSAYPSCGKGGACSTLTACNIACRNLNTCASSLAFPPPYDCDLQCACATSCSDESVQNGLQEHAQEKNRCSEMCGNDKECKDECLEAFETNLGQACKAVNSLSWTNLATTSKLKSDDLNLQEISHFPYLRMQRTWAMEQPMTGLLMGCLLIVALAMLLLVRLTTGRVFAREGVPVRQARGESEEMTSLLED</sequence>
<feature type="transmembrane region" description="Helical" evidence="1">
    <location>
        <begin position="874"/>
        <end position="893"/>
    </location>
</feature>
<evidence type="ECO:0000313" key="4">
    <source>
        <dbReference type="EMBL" id="CAE8611469.1"/>
    </source>
</evidence>
<gene>
    <name evidence="4" type="ORF">PGLA1383_LOCUS29269</name>
</gene>
<evidence type="ECO:0000256" key="2">
    <source>
        <dbReference type="SAM" id="SignalP"/>
    </source>
</evidence>
<dbReference type="AlphaFoldDB" id="A0A813FCZ4"/>
<protein>
    <recommendedName>
        <fullName evidence="3">Apple domain-containing protein</fullName>
    </recommendedName>
</protein>
<accession>A0A813FCZ4</accession>
<evidence type="ECO:0000313" key="5">
    <source>
        <dbReference type="Proteomes" id="UP000654075"/>
    </source>
</evidence>
<keyword evidence="1" id="KW-1133">Transmembrane helix</keyword>
<keyword evidence="5" id="KW-1185">Reference proteome</keyword>
<reference evidence="4" key="1">
    <citation type="submission" date="2021-02" db="EMBL/GenBank/DDBJ databases">
        <authorList>
            <person name="Dougan E. K."/>
            <person name="Rhodes N."/>
            <person name="Thang M."/>
            <person name="Chan C."/>
        </authorList>
    </citation>
    <scope>NUCLEOTIDE SEQUENCE</scope>
</reference>
<keyword evidence="1" id="KW-0812">Transmembrane</keyword>
<evidence type="ECO:0000259" key="3">
    <source>
        <dbReference type="PROSITE" id="PS50948"/>
    </source>
</evidence>
<keyword evidence="1" id="KW-0472">Membrane</keyword>
<dbReference type="PROSITE" id="PS50948">
    <property type="entry name" value="PAN"/>
    <property type="match status" value="1"/>
</dbReference>
<keyword evidence="2" id="KW-0732">Signal</keyword>
<proteinExistence type="predicted"/>
<organism evidence="4 5">
    <name type="scientific">Polarella glacialis</name>
    <name type="common">Dinoflagellate</name>
    <dbReference type="NCBI Taxonomy" id="89957"/>
    <lineage>
        <taxon>Eukaryota</taxon>
        <taxon>Sar</taxon>
        <taxon>Alveolata</taxon>
        <taxon>Dinophyceae</taxon>
        <taxon>Suessiales</taxon>
        <taxon>Suessiaceae</taxon>
        <taxon>Polarella</taxon>
    </lineage>
</organism>
<feature type="domain" description="Apple" evidence="3">
    <location>
        <begin position="34"/>
        <end position="110"/>
    </location>
</feature>
<feature type="signal peptide" evidence="2">
    <location>
        <begin position="1"/>
        <end position="22"/>
    </location>
</feature>
<dbReference type="EMBL" id="CAJNNV010025025">
    <property type="protein sequence ID" value="CAE8611469.1"/>
    <property type="molecule type" value="Genomic_DNA"/>
</dbReference>
<name>A0A813FCZ4_POLGL</name>
<dbReference type="InterPro" id="IPR003609">
    <property type="entry name" value="Pan_app"/>
</dbReference>